<gene>
    <name evidence="2" type="ORF">B296_00042366</name>
</gene>
<dbReference type="AlphaFoldDB" id="A0A426YYI3"/>
<feature type="region of interest" description="Disordered" evidence="1">
    <location>
        <begin position="16"/>
        <end position="45"/>
    </location>
</feature>
<name>A0A426YYI3_ENSVE</name>
<sequence length="103" mass="11505">MGGGALVDGVRRWFQRRSHRSSAAASSTLSTDDPSYDESGEVEEEDQLRIVEDLDLIGLPYIRVPKRFKMPPIGQPYKKVRFLSPSDPKAMKFITFSFGGILG</sequence>
<dbReference type="EMBL" id="AMZH03009462">
    <property type="protein sequence ID" value="RRT56797.1"/>
    <property type="molecule type" value="Genomic_DNA"/>
</dbReference>
<protein>
    <submittedName>
        <fullName evidence="2">Uncharacterized protein</fullName>
    </submittedName>
</protein>
<evidence type="ECO:0000313" key="2">
    <source>
        <dbReference type="EMBL" id="RRT56797.1"/>
    </source>
</evidence>
<feature type="compositionally biased region" description="Acidic residues" evidence="1">
    <location>
        <begin position="34"/>
        <end position="45"/>
    </location>
</feature>
<evidence type="ECO:0000313" key="3">
    <source>
        <dbReference type="Proteomes" id="UP000287651"/>
    </source>
</evidence>
<evidence type="ECO:0000256" key="1">
    <source>
        <dbReference type="SAM" id="MobiDB-lite"/>
    </source>
</evidence>
<reference evidence="2 3" key="1">
    <citation type="journal article" date="2014" name="Agronomy (Basel)">
        <title>A Draft Genome Sequence for Ensete ventricosum, the Drought-Tolerant Tree Against Hunger.</title>
        <authorList>
            <person name="Harrison J."/>
            <person name="Moore K.A."/>
            <person name="Paszkiewicz K."/>
            <person name="Jones T."/>
            <person name="Grant M."/>
            <person name="Ambacheew D."/>
            <person name="Muzemil S."/>
            <person name="Studholme D.J."/>
        </authorList>
    </citation>
    <scope>NUCLEOTIDE SEQUENCE [LARGE SCALE GENOMIC DNA]</scope>
</reference>
<dbReference type="Proteomes" id="UP000287651">
    <property type="component" value="Unassembled WGS sequence"/>
</dbReference>
<accession>A0A426YYI3</accession>
<proteinExistence type="predicted"/>
<organism evidence="2 3">
    <name type="scientific">Ensete ventricosum</name>
    <name type="common">Abyssinian banana</name>
    <name type="synonym">Musa ensete</name>
    <dbReference type="NCBI Taxonomy" id="4639"/>
    <lineage>
        <taxon>Eukaryota</taxon>
        <taxon>Viridiplantae</taxon>
        <taxon>Streptophyta</taxon>
        <taxon>Embryophyta</taxon>
        <taxon>Tracheophyta</taxon>
        <taxon>Spermatophyta</taxon>
        <taxon>Magnoliopsida</taxon>
        <taxon>Liliopsida</taxon>
        <taxon>Zingiberales</taxon>
        <taxon>Musaceae</taxon>
        <taxon>Ensete</taxon>
    </lineage>
</organism>
<comment type="caution">
    <text evidence="2">The sequence shown here is derived from an EMBL/GenBank/DDBJ whole genome shotgun (WGS) entry which is preliminary data.</text>
</comment>